<dbReference type="EMBL" id="BMAV01008225">
    <property type="protein sequence ID" value="GFY51628.1"/>
    <property type="molecule type" value="Genomic_DNA"/>
</dbReference>
<feature type="non-terminal residue" evidence="1">
    <location>
        <position position="1"/>
    </location>
</feature>
<reference evidence="1" key="1">
    <citation type="submission" date="2020-08" db="EMBL/GenBank/DDBJ databases">
        <title>Multicomponent nature underlies the extraordinary mechanical properties of spider dragline silk.</title>
        <authorList>
            <person name="Kono N."/>
            <person name="Nakamura H."/>
            <person name="Mori M."/>
            <person name="Yoshida Y."/>
            <person name="Ohtoshi R."/>
            <person name="Malay A.D."/>
            <person name="Moran D.A.P."/>
            <person name="Tomita M."/>
            <person name="Numata K."/>
            <person name="Arakawa K."/>
        </authorList>
    </citation>
    <scope>NUCLEOTIDE SEQUENCE</scope>
</reference>
<organism evidence="1 2">
    <name type="scientific">Trichonephila inaurata madagascariensis</name>
    <dbReference type="NCBI Taxonomy" id="2747483"/>
    <lineage>
        <taxon>Eukaryota</taxon>
        <taxon>Metazoa</taxon>
        <taxon>Ecdysozoa</taxon>
        <taxon>Arthropoda</taxon>
        <taxon>Chelicerata</taxon>
        <taxon>Arachnida</taxon>
        <taxon>Araneae</taxon>
        <taxon>Araneomorphae</taxon>
        <taxon>Entelegynae</taxon>
        <taxon>Araneoidea</taxon>
        <taxon>Nephilidae</taxon>
        <taxon>Trichonephila</taxon>
        <taxon>Trichonephila inaurata</taxon>
    </lineage>
</organism>
<proteinExistence type="predicted"/>
<accession>A0A8X6XDZ8</accession>
<name>A0A8X6XDZ8_9ARAC</name>
<sequence length="88" mass="9900">RSGDMEIDHKPESSRPLRCDVDHLRQKIEVRSTSTVRQQGTELFASPETISRHLAAMGSVKKLFIQTCIESNRQSAISFMQNGAMPVQ</sequence>
<keyword evidence="2" id="KW-1185">Reference proteome</keyword>
<comment type="caution">
    <text evidence="1">The sequence shown here is derived from an EMBL/GenBank/DDBJ whole genome shotgun (WGS) entry which is preliminary data.</text>
</comment>
<gene>
    <name evidence="1" type="ORF">TNIN_357441</name>
</gene>
<protein>
    <submittedName>
        <fullName evidence="1">Uncharacterized protein</fullName>
    </submittedName>
</protein>
<evidence type="ECO:0000313" key="1">
    <source>
        <dbReference type="EMBL" id="GFY51628.1"/>
    </source>
</evidence>
<dbReference type="OrthoDB" id="10459652at2759"/>
<evidence type="ECO:0000313" key="2">
    <source>
        <dbReference type="Proteomes" id="UP000886998"/>
    </source>
</evidence>
<dbReference type="AlphaFoldDB" id="A0A8X6XDZ8"/>
<dbReference type="Proteomes" id="UP000886998">
    <property type="component" value="Unassembled WGS sequence"/>
</dbReference>